<evidence type="ECO:0000313" key="2">
    <source>
        <dbReference type="EMBL" id="QJW99541.1"/>
    </source>
</evidence>
<evidence type="ECO:0000256" key="1">
    <source>
        <dbReference type="SAM" id="MobiDB-lite"/>
    </source>
</evidence>
<reference evidence="3" key="1">
    <citation type="submission" date="2020-05" db="EMBL/GenBank/DDBJ databases">
        <title>Frigoriglobus tundricola gen. nov., sp. nov., a psychrotolerant cellulolytic planctomycete of the family Gemmataceae with two divergent copies of 16S rRNA gene.</title>
        <authorList>
            <person name="Kulichevskaya I.S."/>
            <person name="Ivanova A.A."/>
            <person name="Naumoff D.G."/>
            <person name="Beletsky A.V."/>
            <person name="Rijpstra W.I.C."/>
            <person name="Sinninghe Damste J.S."/>
            <person name="Mardanov A.V."/>
            <person name="Ravin N.V."/>
            <person name="Dedysh S.N."/>
        </authorList>
    </citation>
    <scope>NUCLEOTIDE SEQUENCE [LARGE SCALE GENOMIC DNA]</scope>
    <source>
        <strain evidence="3">PL17</strain>
    </source>
</reference>
<name>A0A6M5Z275_9BACT</name>
<gene>
    <name evidence="2" type="ORF">FTUN_7153</name>
</gene>
<sequence length="135" mass="14179">MPIRFRCSFCNRLLGIATRKAGTATTCPHCGCPLTVPLPQDDGRTERVGLEEIDALLGNTSTEAAPQAVAAPRPAEAPTAPAFERAQVPPPPPVPAARPDDRPLFEGDVDALLGASPAPPNRTGRSRPRCPGRTP</sequence>
<evidence type="ECO:0000313" key="3">
    <source>
        <dbReference type="Proteomes" id="UP000503447"/>
    </source>
</evidence>
<keyword evidence="3" id="KW-1185">Reference proteome</keyword>
<protein>
    <submittedName>
        <fullName evidence="2">Uncharacterized protein</fullName>
    </submittedName>
</protein>
<feature type="compositionally biased region" description="Basic residues" evidence="1">
    <location>
        <begin position="124"/>
        <end position="135"/>
    </location>
</feature>
<dbReference type="AlphaFoldDB" id="A0A6M5Z275"/>
<proteinExistence type="predicted"/>
<dbReference type="KEGG" id="ftj:FTUN_7153"/>
<feature type="region of interest" description="Disordered" evidence="1">
    <location>
        <begin position="61"/>
        <end position="135"/>
    </location>
</feature>
<dbReference type="EMBL" id="CP053452">
    <property type="protein sequence ID" value="QJW99541.1"/>
    <property type="molecule type" value="Genomic_DNA"/>
</dbReference>
<dbReference type="Proteomes" id="UP000503447">
    <property type="component" value="Chromosome"/>
</dbReference>
<accession>A0A6M5Z275</accession>
<feature type="compositionally biased region" description="Low complexity" evidence="1">
    <location>
        <begin position="63"/>
        <end position="86"/>
    </location>
</feature>
<dbReference type="RefSeq" id="WP_171474492.1">
    <property type="nucleotide sequence ID" value="NZ_CP053452.2"/>
</dbReference>
<organism evidence="2 3">
    <name type="scientific">Frigoriglobus tundricola</name>
    <dbReference type="NCBI Taxonomy" id="2774151"/>
    <lineage>
        <taxon>Bacteria</taxon>
        <taxon>Pseudomonadati</taxon>
        <taxon>Planctomycetota</taxon>
        <taxon>Planctomycetia</taxon>
        <taxon>Gemmatales</taxon>
        <taxon>Gemmataceae</taxon>
        <taxon>Frigoriglobus</taxon>
    </lineage>
</organism>